<dbReference type="PROSITE" id="PS01216">
    <property type="entry name" value="SUCCINYL_COA_LIG_1"/>
    <property type="match status" value="1"/>
</dbReference>
<dbReference type="InterPro" id="IPR016102">
    <property type="entry name" value="Succinyl-CoA_synth-like"/>
</dbReference>
<feature type="binding site" evidence="7">
    <location>
        <position position="74"/>
    </location>
    <ligand>
        <name>CoA</name>
        <dbReference type="ChEBI" id="CHEBI:57287"/>
    </ligand>
</feature>
<name>A0A9N9X864_DIABA</name>
<keyword evidence="4 7" id="KW-0547">Nucleotide-binding</keyword>
<dbReference type="PIRSF" id="PIRSF001553">
    <property type="entry name" value="SucCS_alpha"/>
    <property type="match status" value="1"/>
</dbReference>
<keyword evidence="2 7" id="KW-0816">Tricarboxylic acid cycle</keyword>
<evidence type="ECO:0000256" key="7">
    <source>
        <dbReference type="HAMAP-Rule" id="MF_03222"/>
    </source>
</evidence>
<comment type="subunit">
    <text evidence="7">Heterodimer of an alpha and a beta subunit. Different beta subunits determine nucleotide specificity. Together with an ATP-specific beta subunit, forms an ADP-forming succinyl-CoA synthetase (A-SCS). Together with a GTP-specific beta subunit forms a GDP-forming succinyl-CoA synthetase (G-SCS).</text>
</comment>
<evidence type="ECO:0000256" key="4">
    <source>
        <dbReference type="ARBA" id="ARBA00022741"/>
    </source>
</evidence>
<evidence type="ECO:0000256" key="9">
    <source>
        <dbReference type="RuleBase" id="RU000677"/>
    </source>
</evidence>
<protein>
    <recommendedName>
        <fullName evidence="7">Succinate--CoA ligase [ADP/GDP-forming] subunit alpha, mitochondrial</fullName>
        <ecNumber evidence="7">6.2.1.4</ecNumber>
        <ecNumber evidence="7">6.2.1.5</ecNumber>
    </recommendedName>
    <alternativeName>
        <fullName evidence="7">Succinyl-CoA synthetase subunit alpha</fullName>
        <shortName evidence="7">SCS-alpha</shortName>
    </alternativeName>
</protein>
<dbReference type="Pfam" id="PF00549">
    <property type="entry name" value="Ligase_CoA"/>
    <property type="match status" value="1"/>
</dbReference>
<dbReference type="InterPro" id="IPR005810">
    <property type="entry name" value="CoA_lig_alpha"/>
</dbReference>
<dbReference type="Proteomes" id="UP001153709">
    <property type="component" value="Chromosome 10"/>
</dbReference>
<accession>A0A9N9X864</accession>
<dbReference type="PANTHER" id="PTHR11117:SF2">
    <property type="entry name" value="SUCCINATE--COA LIGASE [ADP_GDP-FORMING] SUBUNIT ALPHA, MITOCHONDRIAL"/>
    <property type="match status" value="1"/>
</dbReference>
<evidence type="ECO:0000313" key="12">
    <source>
        <dbReference type="Proteomes" id="UP001153709"/>
    </source>
</evidence>
<dbReference type="NCBIfam" id="NF004230">
    <property type="entry name" value="PRK05678.1"/>
    <property type="match status" value="1"/>
</dbReference>
<reference evidence="11" key="1">
    <citation type="submission" date="2022-01" db="EMBL/GenBank/DDBJ databases">
        <authorList>
            <person name="King R."/>
        </authorList>
    </citation>
    <scope>NUCLEOTIDE SEQUENCE</scope>
</reference>
<dbReference type="Gene3D" id="3.40.50.720">
    <property type="entry name" value="NAD(P)-binding Rossmann-like Domain"/>
    <property type="match status" value="1"/>
</dbReference>
<dbReference type="GO" id="GO:0000166">
    <property type="term" value="F:nucleotide binding"/>
    <property type="evidence" value="ECO:0007669"/>
    <property type="project" value="UniProtKB-KW"/>
</dbReference>
<proteinExistence type="inferred from homology"/>
<organism evidence="11 12">
    <name type="scientific">Diabrotica balteata</name>
    <name type="common">Banded cucumber beetle</name>
    <dbReference type="NCBI Taxonomy" id="107213"/>
    <lineage>
        <taxon>Eukaryota</taxon>
        <taxon>Metazoa</taxon>
        <taxon>Ecdysozoa</taxon>
        <taxon>Arthropoda</taxon>
        <taxon>Hexapoda</taxon>
        <taxon>Insecta</taxon>
        <taxon>Pterygota</taxon>
        <taxon>Neoptera</taxon>
        <taxon>Endopterygota</taxon>
        <taxon>Coleoptera</taxon>
        <taxon>Polyphaga</taxon>
        <taxon>Cucujiformia</taxon>
        <taxon>Chrysomeloidea</taxon>
        <taxon>Chrysomelidae</taxon>
        <taxon>Galerucinae</taxon>
        <taxon>Diabroticina</taxon>
        <taxon>Diabroticites</taxon>
        <taxon>Diabrotica</taxon>
    </lineage>
</organism>
<feature type="domain" description="CoA-binding" evidence="10">
    <location>
        <begin position="36"/>
        <end position="131"/>
    </location>
</feature>
<dbReference type="SUPFAM" id="SSF51735">
    <property type="entry name" value="NAD(P)-binding Rossmann-fold domains"/>
    <property type="match status" value="1"/>
</dbReference>
<dbReference type="InterPro" id="IPR005811">
    <property type="entry name" value="SUCC_ACL_C"/>
</dbReference>
<dbReference type="GO" id="GO:0004775">
    <property type="term" value="F:succinate-CoA ligase (ADP-forming) activity"/>
    <property type="evidence" value="ECO:0007669"/>
    <property type="project" value="UniProtKB-UniRule"/>
</dbReference>
<evidence type="ECO:0000256" key="3">
    <source>
        <dbReference type="ARBA" id="ARBA00022598"/>
    </source>
</evidence>
<evidence type="ECO:0000256" key="5">
    <source>
        <dbReference type="ARBA" id="ARBA00054246"/>
    </source>
</evidence>
<feature type="binding site" evidence="7">
    <location>
        <position position="191"/>
    </location>
    <ligand>
        <name>substrate</name>
        <note>ligand shared with subunit beta</note>
    </ligand>
</feature>
<dbReference type="GO" id="GO:0009361">
    <property type="term" value="C:succinate-CoA ligase complex (ADP-forming)"/>
    <property type="evidence" value="ECO:0007669"/>
    <property type="project" value="TreeGrafter"/>
</dbReference>
<evidence type="ECO:0000256" key="6">
    <source>
        <dbReference type="ARBA" id="ARBA00061754"/>
    </source>
</evidence>
<dbReference type="FunFam" id="3.40.50.261:FF:000005">
    <property type="entry name" value="Succinate--CoA ligase [ADP-forming] subunit alpha, mitochondrial"/>
    <property type="match status" value="1"/>
</dbReference>
<keyword evidence="12" id="KW-1185">Reference proteome</keyword>
<dbReference type="HAMAP" id="MF_01988">
    <property type="entry name" value="Succ_CoA_alpha"/>
    <property type="match status" value="1"/>
</dbReference>
<evidence type="ECO:0000256" key="1">
    <source>
        <dbReference type="ARBA" id="ARBA00005064"/>
    </source>
</evidence>
<dbReference type="InterPro" id="IPR017440">
    <property type="entry name" value="Cit_synth/succinyl-CoA_lig_AS"/>
</dbReference>
<dbReference type="GO" id="GO:0006099">
    <property type="term" value="P:tricarboxylic acid cycle"/>
    <property type="evidence" value="ECO:0007669"/>
    <property type="project" value="UniProtKB-UniRule"/>
</dbReference>
<dbReference type="SUPFAM" id="SSF52210">
    <property type="entry name" value="Succinyl-CoA synthetase domains"/>
    <property type="match status" value="1"/>
</dbReference>
<dbReference type="InterPro" id="IPR003781">
    <property type="entry name" value="CoA-bd"/>
</dbReference>
<evidence type="ECO:0000256" key="2">
    <source>
        <dbReference type="ARBA" id="ARBA00022532"/>
    </source>
</evidence>
<dbReference type="PROSITE" id="PS00399">
    <property type="entry name" value="SUCCINYL_COA_LIG_2"/>
    <property type="match status" value="1"/>
</dbReference>
<dbReference type="PANTHER" id="PTHR11117">
    <property type="entry name" value="SUCCINYL-COA LIGASE SUBUNIT ALPHA"/>
    <property type="match status" value="1"/>
</dbReference>
<dbReference type="AlphaFoldDB" id="A0A9N9X864"/>
<comment type="catalytic activity">
    <reaction evidence="7">
        <text>succinate + ATP + CoA = succinyl-CoA + ADP + phosphate</text>
        <dbReference type="Rhea" id="RHEA:17661"/>
        <dbReference type="ChEBI" id="CHEBI:30031"/>
        <dbReference type="ChEBI" id="CHEBI:30616"/>
        <dbReference type="ChEBI" id="CHEBI:43474"/>
        <dbReference type="ChEBI" id="CHEBI:57287"/>
        <dbReference type="ChEBI" id="CHEBI:57292"/>
        <dbReference type="ChEBI" id="CHEBI:456216"/>
        <dbReference type="EC" id="6.2.1.5"/>
    </reaction>
</comment>
<dbReference type="Gene3D" id="3.40.50.261">
    <property type="entry name" value="Succinyl-CoA synthetase domains"/>
    <property type="match status" value="1"/>
</dbReference>
<evidence type="ECO:0000256" key="8">
    <source>
        <dbReference type="PIRSR" id="PIRSR001553-1"/>
    </source>
</evidence>
<comment type="function">
    <text evidence="5 7">Succinyl-CoA synthetase functions in the citric acid cycle (TCA), coupling the hydrolysis of succinyl-CoA to the synthesis of either ATP or GTP and thus represents the only step of substrate-level phosphorylation in the TCA. The alpha subunit of the enzyme binds the substrates coenzyme A and phosphate, while succinate binding and specificity for either ATP or GTP is provided by different beta subunits.</text>
</comment>
<sequence>MATPTRILSRLLADGIKVKQPIRFNSYEKTRPNLKLSAQTKVICQGFTGKQGTFHSKQAIEYGTRMVGGVSPGKGGKTHLDLPVFNSVKEARDATGADATVIYVPPPGAAAAIIEAIDAEVPLVVCITEGIPQHDMVRVKHKLLRQNKTRLIGPNCPGIIAPEQCKIGIMPGHIHQKGVVGVVSRSGTLTYEAVHQTTQVGLGQTHCVGIGGDPFNGTDFIDCLEVFLKDPETKGIILIGEIGGVAEEQAAEYLIKHNSGSNAKPVVSFIAGLSAPPGRRMGHAGAIISGGKGGAQDKINALEKAGVIVTKSPAQMGNELLKEMRRLGLA</sequence>
<comment type="similarity">
    <text evidence="7 9">Belongs to the succinate/malate CoA ligase alpha subunit family.</text>
</comment>
<evidence type="ECO:0000259" key="10">
    <source>
        <dbReference type="SMART" id="SM00881"/>
    </source>
</evidence>
<dbReference type="EC" id="6.2.1.4" evidence="7"/>
<dbReference type="GO" id="GO:0004776">
    <property type="term" value="F:succinate-CoA ligase (GDP-forming) activity"/>
    <property type="evidence" value="ECO:0007669"/>
    <property type="project" value="UniProtKB-EC"/>
</dbReference>
<dbReference type="EMBL" id="OU898285">
    <property type="protein sequence ID" value="CAG9828715.1"/>
    <property type="molecule type" value="Genomic_DNA"/>
</dbReference>
<dbReference type="Pfam" id="PF02629">
    <property type="entry name" value="CoA_binding"/>
    <property type="match status" value="1"/>
</dbReference>
<comment type="catalytic activity">
    <reaction evidence="7">
        <text>GTP + succinate + CoA = succinyl-CoA + GDP + phosphate</text>
        <dbReference type="Rhea" id="RHEA:22120"/>
        <dbReference type="ChEBI" id="CHEBI:30031"/>
        <dbReference type="ChEBI" id="CHEBI:37565"/>
        <dbReference type="ChEBI" id="CHEBI:43474"/>
        <dbReference type="ChEBI" id="CHEBI:57287"/>
        <dbReference type="ChEBI" id="CHEBI:57292"/>
        <dbReference type="ChEBI" id="CHEBI:58189"/>
        <dbReference type="EC" id="6.2.1.4"/>
    </reaction>
</comment>
<feature type="binding site" evidence="7">
    <location>
        <begin position="127"/>
        <end position="129"/>
    </location>
    <ligand>
        <name>CoA</name>
        <dbReference type="ChEBI" id="CHEBI:57287"/>
    </ligand>
</feature>
<dbReference type="EC" id="6.2.1.5" evidence="7"/>
<comment type="pathway">
    <text evidence="1 7">Carbohydrate metabolism; tricarboxylic acid cycle; succinate from succinyl-CoA (ligase route): step 1/1.</text>
</comment>
<keyword evidence="3 7" id="KW-0436">Ligase</keyword>
<dbReference type="InterPro" id="IPR036291">
    <property type="entry name" value="NAD(P)-bd_dom_sf"/>
</dbReference>
<dbReference type="NCBIfam" id="TIGR01019">
    <property type="entry name" value="sucCoAalpha"/>
    <property type="match status" value="1"/>
</dbReference>
<dbReference type="FunFam" id="3.40.50.720:FF:000002">
    <property type="entry name" value="Succinate--CoA ligase [ADP-forming] subunit alpha"/>
    <property type="match status" value="1"/>
</dbReference>
<comment type="subcellular location">
    <subcellularLocation>
        <location evidence="7">Mitochondrion</location>
    </subcellularLocation>
</comment>
<dbReference type="OrthoDB" id="1664372at2759"/>
<comment type="subunit">
    <text evidence="6">Heterodimer of an alpha and a beta subunit. Different beta subunits determine nucleotide specificity. Together with the ATP-specific beta subunit SUCLA2, forms an ADP-forming succinyl-CoA synthetase (A-SCS). Together with the GTP-specific beta subunit SUCLG2 forms a GDP-forming succinyl-CoA synthetase (G-SCS).</text>
</comment>
<dbReference type="SMART" id="SM00881">
    <property type="entry name" value="CoA_binding"/>
    <property type="match status" value="1"/>
</dbReference>
<dbReference type="InterPro" id="IPR033847">
    <property type="entry name" value="Citrt_syn/SCS-alpha_CS"/>
</dbReference>
<dbReference type="PRINTS" id="PR01798">
    <property type="entry name" value="SCOASYNTHASE"/>
</dbReference>
<evidence type="ECO:0000313" key="11">
    <source>
        <dbReference type="EMBL" id="CAG9828715.1"/>
    </source>
</evidence>
<gene>
    <name evidence="11" type="ORF">DIABBA_LOCUS2615</name>
</gene>
<feature type="active site" description="Tele-phosphohistidine intermediate" evidence="7 8">
    <location>
        <position position="283"/>
    </location>
</feature>
<dbReference type="GO" id="GO:0005739">
    <property type="term" value="C:mitochondrion"/>
    <property type="evidence" value="ECO:0007669"/>
    <property type="project" value="UniProtKB-SubCell"/>
</dbReference>
<feature type="binding site" evidence="7">
    <location>
        <begin position="48"/>
        <end position="51"/>
    </location>
    <ligand>
        <name>CoA</name>
        <dbReference type="ChEBI" id="CHEBI:57287"/>
    </ligand>
</feature>
<keyword evidence="7" id="KW-0496">Mitochondrion</keyword>